<organism evidence="2 3">
    <name type="scientific">Vigna angularis var. angularis</name>
    <dbReference type="NCBI Taxonomy" id="157739"/>
    <lineage>
        <taxon>Eukaryota</taxon>
        <taxon>Viridiplantae</taxon>
        <taxon>Streptophyta</taxon>
        <taxon>Embryophyta</taxon>
        <taxon>Tracheophyta</taxon>
        <taxon>Spermatophyta</taxon>
        <taxon>Magnoliopsida</taxon>
        <taxon>eudicotyledons</taxon>
        <taxon>Gunneridae</taxon>
        <taxon>Pentapetalae</taxon>
        <taxon>rosids</taxon>
        <taxon>fabids</taxon>
        <taxon>Fabales</taxon>
        <taxon>Fabaceae</taxon>
        <taxon>Papilionoideae</taxon>
        <taxon>50 kb inversion clade</taxon>
        <taxon>NPAAA clade</taxon>
        <taxon>indigoferoid/millettioid clade</taxon>
        <taxon>Phaseoleae</taxon>
        <taxon>Vigna</taxon>
    </lineage>
</organism>
<name>A0A0S3RME5_PHAAN</name>
<keyword evidence="1" id="KW-0472">Membrane</keyword>
<evidence type="ECO:0000313" key="3">
    <source>
        <dbReference type="Proteomes" id="UP000291084"/>
    </source>
</evidence>
<keyword evidence="1" id="KW-1133">Transmembrane helix</keyword>
<reference evidence="2 3" key="1">
    <citation type="journal article" date="2015" name="Sci. Rep.">
        <title>The power of single molecule real-time sequencing technology in the de novo assembly of a eukaryotic genome.</title>
        <authorList>
            <person name="Sakai H."/>
            <person name="Naito K."/>
            <person name="Ogiso-Tanaka E."/>
            <person name="Takahashi Y."/>
            <person name="Iseki K."/>
            <person name="Muto C."/>
            <person name="Satou K."/>
            <person name="Teruya K."/>
            <person name="Shiroma A."/>
            <person name="Shimoji M."/>
            <person name="Hirano T."/>
            <person name="Itoh T."/>
            <person name="Kaga A."/>
            <person name="Tomooka N."/>
        </authorList>
    </citation>
    <scope>NUCLEOTIDE SEQUENCE [LARGE SCALE GENOMIC DNA]</scope>
    <source>
        <strain evidence="3">cv. Shumari</strain>
    </source>
</reference>
<keyword evidence="3" id="KW-1185">Reference proteome</keyword>
<sequence>MIENGYCLLMMTVYFSRIVCCVSRLLVEMMWFSTCFIICYIVLVPRLDPRSSIELYCVCSDESVLPVRVVSSDESVLPVRAVSCDESVLPVRAVSSDESV</sequence>
<dbReference type="EMBL" id="AP015036">
    <property type="protein sequence ID" value="BAT81776.1"/>
    <property type="molecule type" value="Genomic_DNA"/>
</dbReference>
<protein>
    <submittedName>
        <fullName evidence="2">Uncharacterized protein</fullName>
    </submittedName>
</protein>
<feature type="transmembrane region" description="Helical" evidence="1">
    <location>
        <begin position="14"/>
        <end position="43"/>
    </location>
</feature>
<evidence type="ECO:0000256" key="1">
    <source>
        <dbReference type="SAM" id="Phobius"/>
    </source>
</evidence>
<accession>A0A0S3RME5</accession>
<dbReference type="Proteomes" id="UP000291084">
    <property type="component" value="Chromosome 3"/>
</dbReference>
<dbReference type="AlphaFoldDB" id="A0A0S3RME5"/>
<keyword evidence="1" id="KW-0812">Transmembrane</keyword>
<proteinExistence type="predicted"/>
<evidence type="ECO:0000313" key="2">
    <source>
        <dbReference type="EMBL" id="BAT81776.1"/>
    </source>
</evidence>
<gene>
    <name evidence="2" type="primary">Vigan.03G163800</name>
    <name evidence="2" type="ORF">VIGAN_03163800</name>
</gene>